<evidence type="ECO:0000313" key="2">
    <source>
        <dbReference type="Proteomes" id="UP001455709"/>
    </source>
</evidence>
<reference evidence="1 2" key="1">
    <citation type="submission" date="2024-05" db="EMBL/GenBank/DDBJ databases">
        <authorList>
            <person name="De Oliveira J.P."/>
            <person name="Noriler S.A."/>
            <person name="De Oliveira A.G."/>
            <person name="Sipoli D.S."/>
        </authorList>
    </citation>
    <scope>NUCLEOTIDE SEQUENCE [LARGE SCALE GENOMIC DNA]</scope>
    <source>
        <strain evidence="1 2">LABIM189</strain>
    </source>
</reference>
<comment type="caution">
    <text evidence="1">The sequence shown here is derived from an EMBL/GenBank/DDBJ whole genome shotgun (WGS) entry which is preliminary data.</text>
</comment>
<evidence type="ECO:0000313" key="1">
    <source>
        <dbReference type="EMBL" id="MEO2216121.1"/>
    </source>
</evidence>
<dbReference type="Proteomes" id="UP001455709">
    <property type="component" value="Unassembled WGS sequence"/>
</dbReference>
<dbReference type="RefSeq" id="WP_347369756.1">
    <property type="nucleotide sequence ID" value="NZ_JBDOJC010000001.1"/>
</dbReference>
<protein>
    <recommendedName>
        <fullName evidence="3">PilZ domain-containing protein</fullName>
    </recommendedName>
</protein>
<keyword evidence="2" id="KW-1185">Reference proteome</keyword>
<sequence length="641" mass="72101">MDRQRQKAGSSGYLSLDSYKESADSALFFSNGFLARQQRASLLAINSDGSLRRRSTARLGGLTILDKSMLDFFARGSKGKQDPLANASSAKAYAEKLKQEFGAGAHDKVAELLAGLNSPSLELSADQLEAVLTLNQETQPLHDTLCVQYLMNARMPKVLEAQLRAQILNYGKQFTDFYQYALPVQPDNPNGVKVQEHLPLVLARMFYYLAEYAKWQYVRNYQPDEVFWLNANQLYRFAEQRGWDSRPVFLFGEKNGATTVQDQYLALHMMSVLSNGNLNARQVNFSYELLALLSNRMTISKSYFADASFCVSLAEPKPAARVKGEAGEWARYWNTAELVEILHGWAIVMEASRIPAELKRLIEPGIDASLLRILTREWAAKPVLFERAERVAVSDRQVEVAHRLHLLHKLIRRPDEEQMQGQRGVDKDSYEDAANIRIYGFVTSRKRDKTLSPLPATSSLSLSGETAEAGLPQEFQRWSLENVSQTGLGVSLDVMGNEWVSLGSLIGFREPEQEGWSLGIIRRVKRTGRERIYLGVETLSTRPLAASLRPTDTRLIDPTLPPDQVWLAGHISLFMPYRRAGKVVNALILPLSLYMLGKQFYMTARGKHFQIALGKVLEKGSDWCMAEVELVKALDKLPVAM</sequence>
<accession>A0ABV0F7R5</accession>
<proteinExistence type="predicted"/>
<evidence type="ECO:0008006" key="3">
    <source>
        <dbReference type="Google" id="ProtNLM"/>
    </source>
</evidence>
<dbReference type="EMBL" id="JBDOJC010000001">
    <property type="protein sequence ID" value="MEO2216121.1"/>
    <property type="molecule type" value="Genomic_DNA"/>
</dbReference>
<organism evidence="1 2">
    <name type="scientific">Chromobacterium vaccinii</name>
    <dbReference type="NCBI Taxonomy" id="1108595"/>
    <lineage>
        <taxon>Bacteria</taxon>
        <taxon>Pseudomonadati</taxon>
        <taxon>Pseudomonadota</taxon>
        <taxon>Betaproteobacteria</taxon>
        <taxon>Neisseriales</taxon>
        <taxon>Chromobacteriaceae</taxon>
        <taxon>Chromobacterium</taxon>
    </lineage>
</organism>
<name>A0ABV0F7R5_9NEIS</name>
<gene>
    <name evidence="1" type="ORF">ABGV49_03440</name>
</gene>